<sequence length="113" mass="12220">MPGVTDRVAPRRGWWQPLLVFLIGLALGVLALGTVLVGCAYLVLRPFANASEDHNPSFRYGERVLEQAYGSNDPHTAGLDCGALVDRAGGRPSPFDRDEAVDGCEYEESSLND</sequence>
<name>A0A1M5KBU3_9ACTN</name>
<keyword evidence="2" id="KW-1133">Transmembrane helix</keyword>
<keyword evidence="4" id="KW-1185">Reference proteome</keyword>
<organism evidence="3 4">
    <name type="scientific">Jatrophihabitans endophyticus</name>
    <dbReference type="NCBI Taxonomy" id="1206085"/>
    <lineage>
        <taxon>Bacteria</taxon>
        <taxon>Bacillati</taxon>
        <taxon>Actinomycetota</taxon>
        <taxon>Actinomycetes</taxon>
        <taxon>Jatrophihabitantales</taxon>
        <taxon>Jatrophihabitantaceae</taxon>
        <taxon>Jatrophihabitans</taxon>
    </lineage>
</organism>
<feature type="compositionally biased region" description="Acidic residues" evidence="1">
    <location>
        <begin position="101"/>
        <end position="113"/>
    </location>
</feature>
<evidence type="ECO:0000256" key="1">
    <source>
        <dbReference type="SAM" id="MobiDB-lite"/>
    </source>
</evidence>
<accession>A0A1M5KBU3</accession>
<keyword evidence="2" id="KW-0472">Membrane</keyword>
<gene>
    <name evidence="3" type="ORF">SAMN05443575_2108</name>
</gene>
<evidence type="ECO:0000313" key="3">
    <source>
        <dbReference type="EMBL" id="SHG50217.1"/>
    </source>
</evidence>
<dbReference type="Proteomes" id="UP000186132">
    <property type="component" value="Unassembled WGS sequence"/>
</dbReference>
<dbReference type="EMBL" id="FQVU01000003">
    <property type="protein sequence ID" value="SHG50217.1"/>
    <property type="molecule type" value="Genomic_DNA"/>
</dbReference>
<dbReference type="AlphaFoldDB" id="A0A1M5KBU3"/>
<protein>
    <submittedName>
        <fullName evidence="3">Uncharacterized protein</fullName>
    </submittedName>
</protein>
<reference evidence="3 4" key="1">
    <citation type="submission" date="2016-11" db="EMBL/GenBank/DDBJ databases">
        <authorList>
            <person name="Jaros S."/>
            <person name="Januszkiewicz K."/>
            <person name="Wedrychowicz H."/>
        </authorList>
    </citation>
    <scope>NUCLEOTIDE SEQUENCE [LARGE SCALE GENOMIC DNA]</scope>
    <source>
        <strain evidence="3 4">DSM 45627</strain>
    </source>
</reference>
<proteinExistence type="predicted"/>
<evidence type="ECO:0000313" key="4">
    <source>
        <dbReference type="Proteomes" id="UP000186132"/>
    </source>
</evidence>
<dbReference type="STRING" id="1206085.SAMN05443575_2108"/>
<evidence type="ECO:0000256" key="2">
    <source>
        <dbReference type="SAM" id="Phobius"/>
    </source>
</evidence>
<feature type="transmembrane region" description="Helical" evidence="2">
    <location>
        <begin position="20"/>
        <end position="44"/>
    </location>
</feature>
<feature type="region of interest" description="Disordered" evidence="1">
    <location>
        <begin position="90"/>
        <end position="113"/>
    </location>
</feature>
<keyword evidence="2" id="KW-0812">Transmembrane</keyword>